<dbReference type="Proteomes" id="UP000291404">
    <property type="component" value="Unassembled WGS sequence"/>
</dbReference>
<proteinExistence type="predicted"/>
<dbReference type="EMBL" id="PITI01000329">
    <property type="protein sequence ID" value="TBU07090.1"/>
    <property type="molecule type" value="Genomic_DNA"/>
</dbReference>
<keyword evidence="2" id="KW-1185">Reference proteome</keyword>
<comment type="caution">
    <text evidence="1">The sequence shown here is derived from an EMBL/GenBank/DDBJ whole genome shotgun (WGS) entry which is preliminary data.</text>
</comment>
<sequence>MYVRPHIDYHAVLLDTIQFLTLRQTGYKKVLLNLCTIYTTNPFQDYLCAISDRIIHQRVERLRYSLGERILQMKKTIIRFAFLRLFSKNIRNIKNCIKTFRKKFPNMDAKERFKKLNKENLRVNFDISKKLDF</sequence>
<evidence type="ECO:0000313" key="2">
    <source>
        <dbReference type="Proteomes" id="UP000291404"/>
    </source>
</evidence>
<gene>
    <name evidence="1" type="ORF">CWI36_0329p0010</name>
</gene>
<dbReference type="VEuPathDB" id="MicrosporidiaDB:CWI36_0329p0010"/>
<evidence type="ECO:0000313" key="1">
    <source>
        <dbReference type="EMBL" id="TBU07090.1"/>
    </source>
</evidence>
<name>A0A4Q9LJ68_9MICR</name>
<dbReference type="AlphaFoldDB" id="A0A4Q9LJ68"/>
<accession>A0A4Q9LJ68</accession>
<reference evidence="1 2" key="1">
    <citation type="submission" date="2017-12" db="EMBL/GenBank/DDBJ databases">
        <authorList>
            <person name="Pombert J.-F."/>
            <person name="Haag K.L."/>
            <person name="Ebert D."/>
        </authorList>
    </citation>
    <scope>NUCLEOTIDE SEQUENCE [LARGE SCALE GENOMIC DNA]</scope>
    <source>
        <strain evidence="1">BE-OM-2</strain>
    </source>
</reference>
<dbReference type="VEuPathDB" id="MicrosporidiaDB:CWI39_0083p0010"/>
<organism evidence="1 2">
    <name type="scientific">Hamiltosporidium magnivora</name>
    <dbReference type="NCBI Taxonomy" id="148818"/>
    <lineage>
        <taxon>Eukaryota</taxon>
        <taxon>Fungi</taxon>
        <taxon>Fungi incertae sedis</taxon>
        <taxon>Microsporidia</taxon>
        <taxon>Dubosqiidae</taxon>
        <taxon>Hamiltosporidium</taxon>
    </lineage>
</organism>
<protein>
    <submittedName>
        <fullName evidence="1">Uncharacterized protein</fullName>
    </submittedName>
</protein>